<dbReference type="OrthoDB" id="9773039at2"/>
<feature type="domain" description="XdhC- CoxI" evidence="1">
    <location>
        <begin position="16"/>
        <end position="79"/>
    </location>
</feature>
<keyword evidence="4" id="KW-1185">Reference proteome</keyword>
<comment type="caution">
    <text evidence="3">The sequence shown here is derived from an EMBL/GenBank/DDBJ whole genome shotgun (WGS) entry which is preliminary data.</text>
</comment>
<feature type="domain" description="XdhC Rossmann" evidence="2">
    <location>
        <begin position="203"/>
        <end position="340"/>
    </location>
</feature>
<evidence type="ECO:0000259" key="2">
    <source>
        <dbReference type="Pfam" id="PF13478"/>
    </source>
</evidence>
<evidence type="ECO:0000313" key="3">
    <source>
        <dbReference type="EMBL" id="PYZ94746.1"/>
    </source>
</evidence>
<accession>A0A323TKV3</accession>
<dbReference type="AlphaFoldDB" id="A0A323TKV3"/>
<dbReference type="InterPro" id="IPR052698">
    <property type="entry name" value="MoCofactor_Util/Proc"/>
</dbReference>
<dbReference type="PANTHER" id="PTHR30388">
    <property type="entry name" value="ALDEHYDE OXIDOREDUCTASE MOLYBDENUM COFACTOR ASSEMBLY PROTEIN"/>
    <property type="match status" value="1"/>
</dbReference>
<dbReference type="InterPro" id="IPR003777">
    <property type="entry name" value="XdhC_CoxI"/>
</dbReference>
<evidence type="ECO:0008006" key="5">
    <source>
        <dbReference type="Google" id="ProtNLM"/>
    </source>
</evidence>
<protein>
    <recommendedName>
        <fullName evidence="5">Xanthine dehydrogenase</fullName>
    </recommendedName>
</protein>
<dbReference type="InterPro" id="IPR027051">
    <property type="entry name" value="XdhC_Rossmann_dom"/>
</dbReference>
<dbReference type="EMBL" id="PDOD01000001">
    <property type="protein sequence ID" value="PYZ94746.1"/>
    <property type="molecule type" value="Genomic_DNA"/>
</dbReference>
<dbReference type="Proteomes" id="UP000248214">
    <property type="component" value="Unassembled WGS sequence"/>
</dbReference>
<name>A0A323TKV3_9BACI</name>
<dbReference type="Gene3D" id="3.40.50.720">
    <property type="entry name" value="NAD(P)-binding Rossmann-like Domain"/>
    <property type="match status" value="1"/>
</dbReference>
<dbReference type="Pfam" id="PF13478">
    <property type="entry name" value="XdhC_C"/>
    <property type="match status" value="1"/>
</dbReference>
<proteinExistence type="predicted"/>
<gene>
    <name evidence="3" type="ORF">CR194_04220</name>
</gene>
<dbReference type="PANTHER" id="PTHR30388:SF6">
    <property type="entry name" value="XANTHINE DEHYDROGENASE SUBUNIT A-RELATED"/>
    <property type="match status" value="1"/>
</dbReference>
<dbReference type="Pfam" id="PF02625">
    <property type="entry name" value="XdhC_CoxI"/>
    <property type="match status" value="1"/>
</dbReference>
<evidence type="ECO:0000313" key="4">
    <source>
        <dbReference type="Proteomes" id="UP000248214"/>
    </source>
</evidence>
<evidence type="ECO:0000259" key="1">
    <source>
        <dbReference type="Pfam" id="PF02625"/>
    </source>
</evidence>
<dbReference type="RefSeq" id="WP_110608380.1">
    <property type="nucleotide sequence ID" value="NZ_PDOD01000001.1"/>
</dbReference>
<sequence>MKEMHQYLYTMRKHPEQRFVLATVIRVDGSAYRHVGAKMLFSETGEEYGMVSGGCVEEDLSFRVKEVLNSNVPQTISYDLRSEDDLGWGQGAGCNGKVYVYLERMQWTEETKKAGWERVFKELEEGHSVVTIKAVDGIEKGSVYFFQENGKALLEPPFLFGGEEASGEMFKHFQKTGEAFTSFEWGPENSTYIAEVFDPVDTLYLFGAGRDVEPLVKKLAEYHFSTIVIDPRQSRCTKENFPSASEWICEHPEKFLQEKALKNNSYVLIMTHSFERDRFIMRNLLPKKEELAYLGVLGPKRRTVKLLDGAAVPKWVSSPIGLDIHAEGAEEISISILAELIATRNKRKFVKGDQLAVI</sequence>
<reference evidence="3 4" key="1">
    <citation type="submission" date="2017-10" db="EMBL/GenBank/DDBJ databases">
        <title>Bacillus sp. nov., a halophilic bacterium isolated from a Keqin Lake.</title>
        <authorList>
            <person name="Wang H."/>
        </authorList>
    </citation>
    <scope>NUCLEOTIDE SEQUENCE [LARGE SCALE GENOMIC DNA]</scope>
    <source>
        <strain evidence="3 4">KQ-12</strain>
    </source>
</reference>
<organism evidence="3 4">
    <name type="scientific">Salipaludibacillus keqinensis</name>
    <dbReference type="NCBI Taxonomy" id="2045207"/>
    <lineage>
        <taxon>Bacteria</taxon>
        <taxon>Bacillati</taxon>
        <taxon>Bacillota</taxon>
        <taxon>Bacilli</taxon>
        <taxon>Bacillales</taxon>
        <taxon>Bacillaceae</taxon>
    </lineage>
</organism>